<protein>
    <submittedName>
        <fullName evidence="1">Uncharacterized protein</fullName>
    </submittedName>
</protein>
<name>E5BEW6_9FUSO</name>
<dbReference type="RefSeq" id="WP_008800726.1">
    <property type="nucleotide sequence ID" value="NZ_GG657971.1"/>
</dbReference>
<dbReference type="HOGENOM" id="CLU_2632915_0_0_0"/>
<dbReference type="Proteomes" id="UP000002975">
    <property type="component" value="Unassembled WGS sequence"/>
</dbReference>
<reference evidence="1 2" key="1">
    <citation type="submission" date="2009-02" db="EMBL/GenBank/DDBJ databases">
        <title>The Genome Sequence of Fusobacterium sp. 3_1_5R.</title>
        <authorList>
            <consortium name="The Broad Institute Genome Sequencing Platform"/>
            <person name="Ward D."/>
            <person name="Young S.K."/>
            <person name="Kodira C.D."/>
            <person name="Zeng Q."/>
            <person name="Koehrsen M."/>
            <person name="Alvarado L."/>
            <person name="Berlin A."/>
            <person name="Borenstein D."/>
            <person name="Chen Z."/>
            <person name="Engels R."/>
            <person name="Freedman E."/>
            <person name="Gellesch M."/>
            <person name="Goldberg J."/>
            <person name="Griggs A."/>
            <person name="Gujja S."/>
            <person name="Heiman D."/>
            <person name="Hepburn T."/>
            <person name="Howarth C."/>
            <person name="Jen D."/>
            <person name="Larson L."/>
            <person name="Lewis B."/>
            <person name="Mehta T."/>
            <person name="Park D."/>
            <person name="Pearson M."/>
            <person name="Roberts A."/>
            <person name="Saif S."/>
            <person name="Shea T."/>
            <person name="Shenoy N."/>
            <person name="Sisk P."/>
            <person name="Stolte C."/>
            <person name="Sykes S."/>
            <person name="Walk T."/>
            <person name="White J."/>
            <person name="Yandava C."/>
            <person name="Allen-Vercoe E."/>
            <person name="Strauss J."/>
            <person name="Ambrose C."/>
            <person name="Lander E."/>
            <person name="Nusbaum C."/>
            <person name="Galagan J."/>
            <person name="Birren B."/>
        </authorList>
    </citation>
    <scope>NUCLEOTIDE SEQUENCE [LARGE SCALE GENOMIC DNA]</scope>
    <source>
        <strain evidence="1 2">3_1_5R</strain>
    </source>
</reference>
<keyword evidence="2" id="KW-1185">Reference proteome</keyword>
<dbReference type="BioCyc" id="FSP469605-HMP:GTSP-146-MONOMER"/>
<dbReference type="EMBL" id="GG657971">
    <property type="protein sequence ID" value="EFS20647.1"/>
    <property type="molecule type" value="Genomic_DNA"/>
</dbReference>
<evidence type="ECO:0000313" key="2">
    <source>
        <dbReference type="Proteomes" id="UP000002975"/>
    </source>
</evidence>
<accession>E5BEW6</accession>
<organism evidence="1 2">
    <name type="scientific">Fusobacterium gonidiaformans 3-1-5R</name>
    <dbReference type="NCBI Taxonomy" id="469605"/>
    <lineage>
        <taxon>Bacteria</taxon>
        <taxon>Fusobacteriati</taxon>
        <taxon>Fusobacteriota</taxon>
        <taxon>Fusobacteriia</taxon>
        <taxon>Fusobacteriales</taxon>
        <taxon>Fusobacteriaceae</taxon>
        <taxon>Fusobacterium</taxon>
    </lineage>
</organism>
<evidence type="ECO:0000313" key="1">
    <source>
        <dbReference type="EMBL" id="EFS20647.1"/>
    </source>
</evidence>
<sequence>MRIQTKRRGEKLEYKFINNNNQQQWLQKGHVGEVQIGDIVVNRKFGSNGFRRYDYRTFEEVIEICDDYVITKEIGGE</sequence>
<proteinExistence type="predicted"/>
<gene>
    <name evidence="1" type="ORF">FSBG_00144</name>
</gene>
<dbReference type="AlphaFoldDB" id="E5BEW6"/>